<keyword evidence="4" id="KW-0408">Iron</keyword>
<evidence type="ECO:0008006" key="9">
    <source>
        <dbReference type="Google" id="ProtNLM"/>
    </source>
</evidence>
<keyword evidence="2" id="KW-0479">Metal-binding</keyword>
<proteinExistence type="inferred from homology"/>
<dbReference type="PANTHER" id="PTHR10209:SF867">
    <property type="entry name" value="2-OXOGLUTARATE (2OG) AND FE(II)-DEPENDENT OXYGENASE SUPERFAMILY PROTEIN"/>
    <property type="match status" value="1"/>
</dbReference>
<dbReference type="InterPro" id="IPR026992">
    <property type="entry name" value="DIOX_N"/>
</dbReference>
<feature type="domain" description="Isopenicillin N synthase-like Fe(2+) 2OG dioxygenase" evidence="5">
    <location>
        <begin position="195"/>
        <end position="259"/>
    </location>
</feature>
<dbReference type="Gene3D" id="2.60.120.330">
    <property type="entry name" value="B-lactam Antibiotic, Isopenicillin N Synthase, Chain"/>
    <property type="match status" value="1"/>
</dbReference>
<dbReference type="InterPro" id="IPR027443">
    <property type="entry name" value="IPNS-like_sf"/>
</dbReference>
<dbReference type="AlphaFoldDB" id="A0A0E0JF23"/>
<feature type="domain" description="Non-haem dioxygenase N-terminal" evidence="6">
    <location>
        <begin position="12"/>
        <end position="126"/>
    </location>
</feature>
<evidence type="ECO:0000256" key="4">
    <source>
        <dbReference type="ARBA" id="ARBA00023004"/>
    </source>
</evidence>
<name>A0A0E0JF23_ORYPU</name>
<dbReference type="Pfam" id="PF14226">
    <property type="entry name" value="DIOX_N"/>
    <property type="match status" value="1"/>
</dbReference>
<keyword evidence="8" id="KW-1185">Reference proteome</keyword>
<dbReference type="FunFam" id="2.60.120.330:FF:000006">
    <property type="entry name" value="2-oxoglutarate-Fe(II) type oxidoreductase hxnY"/>
    <property type="match status" value="1"/>
</dbReference>
<evidence type="ECO:0000256" key="3">
    <source>
        <dbReference type="ARBA" id="ARBA00023002"/>
    </source>
</evidence>
<dbReference type="STRING" id="4537.A0A0E0JF23"/>
<organism evidence="7">
    <name type="scientific">Oryza punctata</name>
    <name type="common">Red rice</name>
    <dbReference type="NCBI Taxonomy" id="4537"/>
    <lineage>
        <taxon>Eukaryota</taxon>
        <taxon>Viridiplantae</taxon>
        <taxon>Streptophyta</taxon>
        <taxon>Embryophyta</taxon>
        <taxon>Tracheophyta</taxon>
        <taxon>Spermatophyta</taxon>
        <taxon>Magnoliopsida</taxon>
        <taxon>Liliopsida</taxon>
        <taxon>Poales</taxon>
        <taxon>Poaceae</taxon>
        <taxon>BOP clade</taxon>
        <taxon>Oryzoideae</taxon>
        <taxon>Oryzeae</taxon>
        <taxon>Oryzinae</taxon>
        <taxon>Oryza</taxon>
    </lineage>
</organism>
<dbReference type="Gramene" id="OPUNC01G05580.1">
    <property type="protein sequence ID" value="OPUNC01G05580.1"/>
    <property type="gene ID" value="OPUNC01G05580"/>
</dbReference>
<comment type="similarity">
    <text evidence="1">Belongs to the iron/ascorbate-dependent oxidoreductase family.</text>
</comment>
<accession>A0A0E0JF23</accession>
<dbReference type="PANTHER" id="PTHR10209">
    <property type="entry name" value="OXIDOREDUCTASE, 2OG-FE II OXYGENASE FAMILY PROTEIN"/>
    <property type="match status" value="1"/>
</dbReference>
<protein>
    <recommendedName>
        <fullName evidence="9">Fe2OG dioxygenase domain-containing protein</fullName>
    </recommendedName>
</protein>
<evidence type="ECO:0000256" key="1">
    <source>
        <dbReference type="ARBA" id="ARBA00008056"/>
    </source>
</evidence>
<evidence type="ECO:0000259" key="5">
    <source>
        <dbReference type="Pfam" id="PF03171"/>
    </source>
</evidence>
<reference evidence="7" key="1">
    <citation type="submission" date="2015-04" db="UniProtKB">
        <authorList>
            <consortium name="EnsemblPlants"/>
        </authorList>
    </citation>
    <scope>IDENTIFICATION</scope>
</reference>
<evidence type="ECO:0000259" key="6">
    <source>
        <dbReference type="Pfam" id="PF14226"/>
    </source>
</evidence>
<dbReference type="SUPFAM" id="SSF51197">
    <property type="entry name" value="Clavaminate synthase-like"/>
    <property type="match status" value="1"/>
</dbReference>
<evidence type="ECO:0000256" key="2">
    <source>
        <dbReference type="ARBA" id="ARBA00022723"/>
    </source>
</evidence>
<dbReference type="InterPro" id="IPR044861">
    <property type="entry name" value="IPNS-like_FE2OG_OXY"/>
</dbReference>
<dbReference type="Pfam" id="PF03171">
    <property type="entry name" value="2OG-FeII_Oxy"/>
    <property type="match status" value="1"/>
</dbReference>
<sequence length="326" mass="36849">MECSISRTNLNCISLGDPDTKKSVALLKQACLDSGFFYVVDHGINQELMDDVFAQSKIFFDLPINDKMKLLRDEKNRGYTPMLDEILDPENQVNGDYKEGYYIGVEVPEDDPQANRPFYGPNQWPSDEVLPRWRKVMEQYHSEALRVAKSIARIIALALNLEEDFFDKPEMLGEPIATLRLLHYEGGQKTGKVSNPAKGVYGAGAHSDYGLITLLATDDVVGLQICKDRNAQPQVWEYVAPVKGGFIVNLGDMLERWSQPYIEWSWMDENIAFFVEPSHDCVVECLPTCKSESNPPKFPPITCSAYLSQRYKDTHADLTAYSSNKA</sequence>
<evidence type="ECO:0000313" key="8">
    <source>
        <dbReference type="Proteomes" id="UP000026962"/>
    </source>
</evidence>
<dbReference type="Proteomes" id="UP000026962">
    <property type="component" value="Chromosome 1"/>
</dbReference>
<dbReference type="eggNOG" id="KOG0143">
    <property type="taxonomic scope" value="Eukaryota"/>
</dbReference>
<dbReference type="GO" id="GO:0046872">
    <property type="term" value="F:metal ion binding"/>
    <property type="evidence" value="ECO:0007669"/>
    <property type="project" value="UniProtKB-KW"/>
</dbReference>
<dbReference type="PRINTS" id="PR00682">
    <property type="entry name" value="IPNSYNTHASE"/>
</dbReference>
<dbReference type="OMA" id="FWHVGRE"/>
<dbReference type="GO" id="GO:0016491">
    <property type="term" value="F:oxidoreductase activity"/>
    <property type="evidence" value="ECO:0007669"/>
    <property type="project" value="UniProtKB-KW"/>
</dbReference>
<dbReference type="HOGENOM" id="CLU_010119_6_5_1"/>
<reference evidence="7" key="2">
    <citation type="submission" date="2018-05" db="EMBL/GenBank/DDBJ databases">
        <title>OpunRS2 (Oryza punctata Reference Sequence Version 2).</title>
        <authorList>
            <person name="Zhang J."/>
            <person name="Kudrna D."/>
            <person name="Lee S."/>
            <person name="Talag J."/>
            <person name="Welchert J."/>
            <person name="Wing R.A."/>
        </authorList>
    </citation>
    <scope>NUCLEOTIDE SEQUENCE [LARGE SCALE GENOMIC DNA]</scope>
</reference>
<evidence type="ECO:0000313" key="7">
    <source>
        <dbReference type="EnsemblPlants" id="OPUNC01G05580.1"/>
    </source>
</evidence>
<dbReference type="EnsemblPlants" id="OPUNC01G05580.1">
    <property type="protein sequence ID" value="OPUNC01G05580.1"/>
    <property type="gene ID" value="OPUNC01G05580"/>
</dbReference>
<keyword evidence="3" id="KW-0560">Oxidoreductase</keyword>